<evidence type="ECO:0000259" key="3">
    <source>
        <dbReference type="Pfam" id="PF13102"/>
    </source>
</evidence>
<dbReference type="Gene3D" id="1.10.150.130">
    <property type="match status" value="1"/>
</dbReference>
<dbReference type="InterPro" id="IPR010998">
    <property type="entry name" value="Integrase_recombinase_N"/>
</dbReference>
<proteinExistence type="predicted"/>
<dbReference type="GO" id="GO:0006310">
    <property type="term" value="P:DNA recombination"/>
    <property type="evidence" value="ECO:0007669"/>
    <property type="project" value="UniProtKB-KW"/>
</dbReference>
<feature type="domain" description="Phage integrase SAM-like" evidence="3">
    <location>
        <begin position="134"/>
        <end position="211"/>
    </location>
</feature>
<reference evidence="4 5" key="1">
    <citation type="submission" date="2019-09" db="EMBL/GenBank/DDBJ databases">
        <authorList>
            <person name="Khan S.A."/>
            <person name="Jeon C.O."/>
            <person name="Chun B.H."/>
            <person name="Jeong S.E."/>
        </authorList>
    </citation>
    <scope>NUCLEOTIDE SEQUENCE [LARGE SCALE GENOMIC DNA]</scope>
    <source>
        <strain evidence="4 5">KCTC 42508</strain>
    </source>
</reference>
<dbReference type="GO" id="GO:0015074">
    <property type="term" value="P:DNA integration"/>
    <property type="evidence" value="ECO:0007669"/>
    <property type="project" value="InterPro"/>
</dbReference>
<dbReference type="RefSeq" id="WP_154917118.1">
    <property type="nucleotide sequence ID" value="NZ_VUOE01000001.1"/>
</dbReference>
<dbReference type="Gene3D" id="1.10.443.10">
    <property type="entry name" value="Intergrase catalytic core"/>
    <property type="match status" value="1"/>
</dbReference>
<sequence length="458" mass="52766">MATIYFLYRSSKQSAPLTIRLQDKDDNGEKFQLEAKTEIEVSKEFWKVTRHKKRNLSGHDKNEISEVHGKLAGIENYVLSFYKKEKPSREDKDWLKTKVFEYDNPNTEDEVRSDKLTDCIQYLIDTANIRENGKKGLGLSKSRINSYKNLLKIIRTYQGNKSPYRVKDVNVSFGKAFLDWMINKSNYSESYARKKIDDLKTVCRDALTDGLEVNTQLSKVKGGKPGNNQILYLDNQEINAIKFLKLLPPYLENARKWLLFGCNIGQRGGDLLNISKDNFIERDGLKVIEIQQQKTGKQVTIPILEETEAILKDGLPEPIAIQNLNKYIKELCRRAGIDERVKGSKITMLDKDGVEIPRNDKGEYIAKGVKRKISGTFPKYELMSSHVCRRSFATNLYGILPTPLIMQITQHSTEKMLLQYIGKNSLDYARQIKDFYDLQKLRKERSGNLEVVKENIAN</sequence>
<organism evidence="4 5">
    <name type="scientific">Maribacter flavus</name>
    <dbReference type="NCBI Taxonomy" id="1658664"/>
    <lineage>
        <taxon>Bacteria</taxon>
        <taxon>Pseudomonadati</taxon>
        <taxon>Bacteroidota</taxon>
        <taxon>Flavobacteriia</taxon>
        <taxon>Flavobacteriales</taxon>
        <taxon>Flavobacteriaceae</taxon>
        <taxon>Maribacter</taxon>
    </lineage>
</organism>
<dbReference type="SUPFAM" id="SSF56349">
    <property type="entry name" value="DNA breaking-rejoining enzymes"/>
    <property type="match status" value="1"/>
</dbReference>
<evidence type="ECO:0000313" key="4">
    <source>
        <dbReference type="EMBL" id="KAA2218549.1"/>
    </source>
</evidence>
<dbReference type="AlphaFoldDB" id="A0A5B2TWB6"/>
<name>A0A5B2TWB6_9FLAO</name>
<dbReference type="InterPro" id="IPR013762">
    <property type="entry name" value="Integrase-like_cat_sf"/>
</dbReference>
<protein>
    <submittedName>
        <fullName evidence="4">Tyrosine-type recombinase/integrase</fullName>
    </submittedName>
</protein>
<dbReference type="InterPro" id="IPR050090">
    <property type="entry name" value="Tyrosine_recombinase_XerCD"/>
</dbReference>
<keyword evidence="1" id="KW-0238">DNA-binding</keyword>
<dbReference type="EMBL" id="VUOE01000001">
    <property type="protein sequence ID" value="KAA2218549.1"/>
    <property type="molecule type" value="Genomic_DNA"/>
</dbReference>
<evidence type="ECO:0000256" key="1">
    <source>
        <dbReference type="ARBA" id="ARBA00023125"/>
    </source>
</evidence>
<dbReference type="PANTHER" id="PTHR30349">
    <property type="entry name" value="PHAGE INTEGRASE-RELATED"/>
    <property type="match status" value="1"/>
</dbReference>
<evidence type="ECO:0000256" key="2">
    <source>
        <dbReference type="ARBA" id="ARBA00023172"/>
    </source>
</evidence>
<evidence type="ECO:0000313" key="5">
    <source>
        <dbReference type="Proteomes" id="UP000323188"/>
    </source>
</evidence>
<gene>
    <name evidence="4" type="ORF">F0361_02700</name>
</gene>
<dbReference type="Pfam" id="PF13102">
    <property type="entry name" value="Phage_int_SAM_5"/>
    <property type="match status" value="1"/>
</dbReference>
<comment type="caution">
    <text evidence="4">The sequence shown here is derived from an EMBL/GenBank/DDBJ whole genome shotgun (WGS) entry which is preliminary data.</text>
</comment>
<dbReference type="GO" id="GO:0003677">
    <property type="term" value="F:DNA binding"/>
    <property type="evidence" value="ECO:0007669"/>
    <property type="project" value="UniProtKB-KW"/>
</dbReference>
<dbReference type="InterPro" id="IPR025269">
    <property type="entry name" value="SAM-like_dom"/>
</dbReference>
<keyword evidence="2" id="KW-0233">DNA recombination</keyword>
<dbReference type="PANTHER" id="PTHR30349:SF64">
    <property type="entry name" value="PROPHAGE INTEGRASE INTD-RELATED"/>
    <property type="match status" value="1"/>
</dbReference>
<dbReference type="InterPro" id="IPR011010">
    <property type="entry name" value="DNA_brk_join_enz"/>
</dbReference>
<accession>A0A5B2TWB6</accession>
<dbReference type="Proteomes" id="UP000323188">
    <property type="component" value="Unassembled WGS sequence"/>
</dbReference>